<dbReference type="InterPro" id="IPR036322">
    <property type="entry name" value="WD40_repeat_dom_sf"/>
</dbReference>
<dbReference type="Pfam" id="PF02985">
    <property type="entry name" value="HEAT"/>
    <property type="match status" value="1"/>
</dbReference>
<reference evidence="7 8" key="1">
    <citation type="submission" date="2016-07" db="EMBL/GenBank/DDBJ databases">
        <title>Pervasive Adenine N6-methylation of Active Genes in Fungi.</title>
        <authorList>
            <consortium name="DOE Joint Genome Institute"/>
            <person name="Mondo S.J."/>
            <person name="Dannebaum R.O."/>
            <person name="Kuo R.C."/>
            <person name="Labutti K."/>
            <person name="Haridas S."/>
            <person name="Kuo A."/>
            <person name="Salamov A."/>
            <person name="Ahrendt S.R."/>
            <person name="Lipzen A."/>
            <person name="Sullivan W."/>
            <person name="Andreopoulos W.B."/>
            <person name="Clum A."/>
            <person name="Lindquist E."/>
            <person name="Daum C."/>
            <person name="Ramamoorthy G.K."/>
            <person name="Gryganskyi A."/>
            <person name="Culley D."/>
            <person name="Magnuson J.K."/>
            <person name="James T.Y."/>
            <person name="O'Malley M.A."/>
            <person name="Stajich J.E."/>
            <person name="Spatafora J.W."/>
            <person name="Visel A."/>
            <person name="Grigoriev I.V."/>
        </authorList>
    </citation>
    <scope>NUCLEOTIDE SEQUENCE [LARGE SCALE GENOMIC DNA]</scope>
    <source>
        <strain evidence="7 8">CBS 931.73</strain>
    </source>
</reference>
<dbReference type="Pfam" id="PF14538">
    <property type="entry name" value="Raptor_N"/>
    <property type="match status" value="1"/>
</dbReference>
<evidence type="ECO:0000256" key="3">
    <source>
        <dbReference type="ARBA" id="ARBA00022737"/>
    </source>
</evidence>
<keyword evidence="3" id="KW-0677">Repeat</keyword>
<dbReference type="PANTHER" id="PTHR12848:SF16">
    <property type="entry name" value="REGULATORY-ASSOCIATED PROTEIN OF MTOR"/>
    <property type="match status" value="1"/>
</dbReference>
<evidence type="ECO:0000256" key="5">
    <source>
        <dbReference type="SAM" id="MobiDB-lite"/>
    </source>
</evidence>
<feature type="repeat" description="WD" evidence="4">
    <location>
        <begin position="1208"/>
        <end position="1240"/>
    </location>
</feature>
<dbReference type="SMART" id="SM01302">
    <property type="entry name" value="Raptor_N"/>
    <property type="match status" value="1"/>
</dbReference>
<feature type="region of interest" description="Disordered" evidence="5">
    <location>
        <begin position="884"/>
        <end position="903"/>
    </location>
</feature>
<dbReference type="SUPFAM" id="SSF50978">
    <property type="entry name" value="WD40 repeat-like"/>
    <property type="match status" value="1"/>
</dbReference>
<dbReference type="InterPro" id="IPR016024">
    <property type="entry name" value="ARM-type_fold"/>
</dbReference>
<protein>
    <recommendedName>
        <fullName evidence="6">Raptor N-terminal CASPase-like domain-containing protein</fullName>
    </recommendedName>
</protein>
<dbReference type="InterPro" id="IPR029347">
    <property type="entry name" value="Raptor_N"/>
</dbReference>
<dbReference type="Gene3D" id="2.130.10.10">
    <property type="entry name" value="YVTN repeat-like/Quinoprotein amine dehydrogenase"/>
    <property type="match status" value="2"/>
</dbReference>
<dbReference type="InterPro" id="IPR015943">
    <property type="entry name" value="WD40/YVTN_repeat-like_dom_sf"/>
</dbReference>
<feature type="region of interest" description="Disordered" evidence="5">
    <location>
        <begin position="855"/>
        <end position="877"/>
    </location>
</feature>
<comment type="caution">
    <text evidence="7">The sequence shown here is derived from an EMBL/GenBank/DDBJ whole genome shotgun (WGS) entry which is preliminary data.</text>
</comment>
<dbReference type="PROSITE" id="PS50082">
    <property type="entry name" value="WD_REPEATS_2"/>
    <property type="match status" value="1"/>
</dbReference>
<dbReference type="PANTHER" id="PTHR12848">
    <property type="entry name" value="REGULATORY-ASSOCIATED PROTEIN OF MTOR"/>
    <property type="match status" value="1"/>
</dbReference>
<organism evidence="7 8">
    <name type="scientific">Basidiobolus meristosporus CBS 931.73</name>
    <dbReference type="NCBI Taxonomy" id="1314790"/>
    <lineage>
        <taxon>Eukaryota</taxon>
        <taxon>Fungi</taxon>
        <taxon>Fungi incertae sedis</taxon>
        <taxon>Zoopagomycota</taxon>
        <taxon>Entomophthoromycotina</taxon>
        <taxon>Basidiobolomycetes</taxon>
        <taxon>Basidiobolales</taxon>
        <taxon>Basidiobolaceae</taxon>
        <taxon>Basidiobolus</taxon>
    </lineage>
</organism>
<dbReference type="InParanoid" id="A0A1Y1YYS7"/>
<dbReference type="OrthoDB" id="10262360at2759"/>
<dbReference type="SUPFAM" id="SSF48371">
    <property type="entry name" value="ARM repeat"/>
    <property type="match status" value="1"/>
</dbReference>
<accession>A0A1Y1YYS7</accession>
<evidence type="ECO:0000313" key="7">
    <source>
        <dbReference type="EMBL" id="ORY03190.1"/>
    </source>
</evidence>
<dbReference type="InterPro" id="IPR001680">
    <property type="entry name" value="WD40_rpt"/>
</dbReference>
<dbReference type="GO" id="GO:0030307">
    <property type="term" value="P:positive regulation of cell growth"/>
    <property type="evidence" value="ECO:0007669"/>
    <property type="project" value="TreeGrafter"/>
</dbReference>
<evidence type="ECO:0000313" key="8">
    <source>
        <dbReference type="Proteomes" id="UP000193498"/>
    </source>
</evidence>
<dbReference type="Gene3D" id="1.25.10.10">
    <property type="entry name" value="Leucine-rich Repeat Variant"/>
    <property type="match status" value="1"/>
</dbReference>
<dbReference type="EMBL" id="MCFE01000049">
    <property type="protein sequence ID" value="ORY03190.1"/>
    <property type="molecule type" value="Genomic_DNA"/>
</dbReference>
<dbReference type="InterPro" id="IPR011989">
    <property type="entry name" value="ARM-like"/>
</dbReference>
<dbReference type="PRINTS" id="PR01547">
    <property type="entry name" value="YEAST176DUF"/>
</dbReference>
<dbReference type="Pfam" id="PF00400">
    <property type="entry name" value="WD40"/>
    <property type="match status" value="2"/>
</dbReference>
<gene>
    <name evidence="7" type="ORF">K493DRAFT_207282</name>
</gene>
<dbReference type="GO" id="GO:0010506">
    <property type="term" value="P:regulation of autophagy"/>
    <property type="evidence" value="ECO:0007669"/>
    <property type="project" value="TreeGrafter"/>
</dbReference>
<keyword evidence="8" id="KW-1185">Reference proteome</keyword>
<proteinExistence type="inferred from homology"/>
<keyword evidence="2 4" id="KW-0853">WD repeat</keyword>
<dbReference type="STRING" id="1314790.A0A1Y1YYS7"/>
<evidence type="ECO:0000259" key="6">
    <source>
        <dbReference type="SMART" id="SM01302"/>
    </source>
</evidence>
<evidence type="ECO:0000256" key="1">
    <source>
        <dbReference type="ARBA" id="ARBA00009257"/>
    </source>
</evidence>
<evidence type="ECO:0000256" key="2">
    <source>
        <dbReference type="ARBA" id="ARBA00022574"/>
    </source>
</evidence>
<dbReference type="InterPro" id="IPR004083">
    <property type="entry name" value="Raptor"/>
</dbReference>
<dbReference type="GO" id="GO:0030674">
    <property type="term" value="F:protein-macromolecule adaptor activity"/>
    <property type="evidence" value="ECO:0007669"/>
    <property type="project" value="TreeGrafter"/>
</dbReference>
<dbReference type="InterPro" id="IPR000357">
    <property type="entry name" value="HEAT"/>
</dbReference>
<sequence>MNSTVEQTIRHGFEEQYQTDVHNGDYQESDGDKNENVCYMYYTDKRHENNANVNPDHPAHGIIEHDWRMREKIKTVSCALVMCLNIGVDPPDVVKTNPCAKLEAWIDPFTLPAQKALEAIGRNIQTQYETLQPRARYKLSLDPCVEDIKKLCGSLRKNAKEERVLFHYNGHGVPKPTASGEIWVFNKNYTQYIPLTLYDLQSWLGSPCMYVYDCSSAGNILLSFNRFAKQRDSEAAKLGHVPYTPMADCIQLAACSPNDILPMNPDLPADLFTCCLTTPIQIALQWFILQNPLLNNVDAEMILKTPGKLSDRRTPLGELNWIFTAITDTIAWSVLPHDLFKKYFRQDMMVAAMLRNFLLADRIMRSYNCTPMSMPPLPSTHQHPLWKSWDFAVDMCLAQLPALLAMEEGGPPVEYKPSTLFNEQLTAFEIWLTHGSIARNPPEQLPILLQVLLSQGHRLRALILLCKFLDLGPWAVDLALAVGIFPYVLKLLQSPAADLKPLLVFIWARILAVDSSCQNDLLKDDGYNYFVQVLTIDNEISPIPNISEHRAMCTFILSVLCNDFQPGKEACLRSRVLTLCLAHLTDEDPLLRQWSCLCIGQQWAGYADAKWLGVRENAHEKLCALLSDPVPEVRSAAIYALGLFIGDLDKTEQIVNIEHNIAIAMLTTTNDGSPMVRRELVIALSSVVNEYLSITLQIAYDLVEEDRKQSSQTIDERILQRGRSDRRSLPEHMFRSASHSSAYTCVWKALLNLSVDPHVDVSTHAIKIVDYVHYQLINSSMSEAAASSLLHLPPPNSSGSGGFGNGMTGTAPGSENLSNGLQTNGNRPLSLKITSTLKRSASFSLKALGYMAGTTTELSSNGNPSDTTHKGQMKRSFTHRNESFTRLDGFGPEDENGTSIRGNDPYERISLPLRSDFYNWCREYFAEPQMRPAEADEPGSINYNERLWRRTRNEKVIFESHPLSEHAGTSKWETSLGTMYTDSQPTSLLFHQFENHLVVSDSKGAIGVWDWETKQRINYFANGKSRRSVTSTKIINEEDSALLVTGSSDGLVRVYKNYDSDEMQVVSAWRALPEMLPSNRGSGVILDWQQSRGTLLASGDVKSIKIWDAARETCTIELPSRSGSCVTSLTSEKIAGDIIVGGFGDGTVRVYDRRLEPRDSMVMCWREHAGWVVNVHMQHGGNRELVSGSVAGDIKLWDIRHPASIFTIEAHTQELTALAVHEHAPVFASGSSNQSLKVWNAGGTNLSTIRHYTGILSQRVVPISSVAFHPHRTILAVGGEDQYISLFRCDLEGVVVNPYWGDMNSYENHIIEV</sequence>
<comment type="similarity">
    <text evidence="1">Belongs to the WD repeat RAPTOR family.</text>
</comment>
<dbReference type="SMART" id="SM00320">
    <property type="entry name" value="WD40"/>
    <property type="match status" value="6"/>
</dbReference>
<feature type="compositionally biased region" description="Polar residues" evidence="5">
    <location>
        <begin position="855"/>
        <end position="866"/>
    </location>
</feature>
<feature type="domain" description="Raptor N-terminal CASPase-like" evidence="6">
    <location>
        <begin position="72"/>
        <end position="225"/>
    </location>
</feature>
<dbReference type="GO" id="GO:0071230">
    <property type="term" value="P:cellular response to amino acid stimulus"/>
    <property type="evidence" value="ECO:0007669"/>
    <property type="project" value="TreeGrafter"/>
</dbReference>
<dbReference type="GO" id="GO:0031929">
    <property type="term" value="P:TOR signaling"/>
    <property type="evidence" value="ECO:0007669"/>
    <property type="project" value="InterPro"/>
</dbReference>
<dbReference type="Proteomes" id="UP000193498">
    <property type="component" value="Unassembled WGS sequence"/>
</dbReference>
<name>A0A1Y1YYS7_9FUNG</name>
<dbReference type="FunCoup" id="A0A1Y1YYS7">
    <property type="interactions" value="476"/>
</dbReference>
<dbReference type="GO" id="GO:0005737">
    <property type="term" value="C:cytoplasm"/>
    <property type="evidence" value="ECO:0007669"/>
    <property type="project" value="TreeGrafter"/>
</dbReference>
<dbReference type="GO" id="GO:0009267">
    <property type="term" value="P:cellular response to starvation"/>
    <property type="evidence" value="ECO:0007669"/>
    <property type="project" value="TreeGrafter"/>
</dbReference>
<dbReference type="GO" id="GO:0031931">
    <property type="term" value="C:TORC1 complex"/>
    <property type="evidence" value="ECO:0007669"/>
    <property type="project" value="InterPro"/>
</dbReference>
<evidence type="ECO:0000256" key="4">
    <source>
        <dbReference type="PROSITE-ProRule" id="PRU00221"/>
    </source>
</evidence>
<dbReference type="PROSITE" id="PS50294">
    <property type="entry name" value="WD_REPEATS_REGION"/>
    <property type="match status" value="1"/>
</dbReference>